<keyword evidence="3" id="KW-1185">Reference proteome</keyword>
<dbReference type="AlphaFoldDB" id="A0A2K8NBA6"/>
<dbReference type="EMBL" id="LR792683">
    <property type="protein sequence ID" value="CAB3395327.1"/>
    <property type="molecule type" value="Genomic_DNA"/>
</dbReference>
<reference evidence="3" key="1">
    <citation type="submission" date="2017-11" db="EMBL/GenBank/DDBJ databases">
        <title>Complete Genome Sequence of Kyrpidia sp. Strain EA-1, a thermophilic, hydrogen-oxidizing Bacterium, isolated from the Azores.</title>
        <authorList>
            <person name="Reiner J.E."/>
            <person name="Lapp C.J."/>
            <person name="Bunk B."/>
            <person name="Gescher J."/>
        </authorList>
    </citation>
    <scope>NUCLEOTIDE SEQUENCE [LARGE SCALE GENOMIC DNA]</scope>
    <source>
        <strain evidence="3">EA-1</strain>
    </source>
</reference>
<evidence type="ECO:0000313" key="1">
    <source>
        <dbReference type="EMBL" id="ATY85742.1"/>
    </source>
</evidence>
<accession>A0A2K8NBA6</accession>
<dbReference type="OrthoDB" id="2967153at2"/>
<organism evidence="1 3">
    <name type="scientific">Kyrpidia spormannii</name>
    <dbReference type="NCBI Taxonomy" id="2055160"/>
    <lineage>
        <taxon>Bacteria</taxon>
        <taxon>Bacillati</taxon>
        <taxon>Bacillota</taxon>
        <taxon>Bacilli</taxon>
        <taxon>Bacillales</taxon>
        <taxon>Alicyclobacillaceae</taxon>
        <taxon>Kyrpidia</taxon>
    </lineage>
</organism>
<dbReference type="KEGG" id="kyr:CVV65_13070"/>
<evidence type="ECO:0000313" key="2">
    <source>
        <dbReference type="EMBL" id="CAB3395327.1"/>
    </source>
</evidence>
<name>A0A2K8NBA6_9BACL</name>
<evidence type="ECO:0000313" key="3">
    <source>
        <dbReference type="Proteomes" id="UP000231932"/>
    </source>
</evidence>
<dbReference type="RefSeq" id="WP_100668500.1">
    <property type="nucleotide sequence ID" value="NZ_CP024955.1"/>
</dbReference>
<proteinExistence type="predicted"/>
<dbReference type="Proteomes" id="UP000502196">
    <property type="component" value="Chromosome"/>
</dbReference>
<gene>
    <name evidence="2" type="ORF">COOX1_2856</name>
    <name evidence="1" type="ORF">CVV65_13070</name>
</gene>
<reference evidence="2 4" key="3">
    <citation type="submission" date="2020-04" db="EMBL/GenBank/DDBJ databases">
        <authorList>
            <person name="Hogendoorn C."/>
        </authorList>
    </citation>
    <scope>NUCLEOTIDE SEQUENCE [LARGE SCALE GENOMIC DNA]</scope>
    <source>
        <strain evidence="2">COOX1</strain>
    </source>
</reference>
<evidence type="ECO:0000313" key="4">
    <source>
        <dbReference type="Proteomes" id="UP000502196"/>
    </source>
</evidence>
<dbReference type="Proteomes" id="UP000231932">
    <property type="component" value="Chromosome"/>
</dbReference>
<evidence type="ECO:0008006" key="5">
    <source>
        <dbReference type="Google" id="ProtNLM"/>
    </source>
</evidence>
<sequence length="142" mass="16026">MVMWKVYIEYRVADDRERAFRAALPSLKKEMKELPGGAVSSWSLWEGWDQPNLFVEEVLCGSLQAAQGVAATVDSPAPTGERVEIVSPAEGRGAMAEGDAHHEEGDKERFLLPPQLNLLRQWAARRADLGAHRFHVWIFEER</sequence>
<protein>
    <recommendedName>
        <fullName evidence="5">DUF4936 domain-containing protein</fullName>
    </recommendedName>
</protein>
<dbReference type="EMBL" id="CP024955">
    <property type="protein sequence ID" value="ATY85742.1"/>
    <property type="molecule type" value="Genomic_DNA"/>
</dbReference>
<reference evidence="1" key="2">
    <citation type="journal article" date="2018" name="Genome Announc.">
        <title>Complete Genome Sequence of Kyrpidia sp. Strain EA-1, a Thermophilic Knallgas Bacterium, Isolated from the Azores.</title>
        <authorList>
            <person name="Reiner J.E."/>
            <person name="Lapp C.J."/>
            <person name="Bunk B."/>
            <person name="Sproer C."/>
            <person name="Overmann J."/>
            <person name="Gescher J."/>
        </authorList>
    </citation>
    <scope>NUCLEOTIDE SEQUENCE</scope>
    <source>
        <strain evidence="1">EA-1</strain>
    </source>
</reference>